<dbReference type="GO" id="GO:0016226">
    <property type="term" value="P:iron-sulfur cluster assembly"/>
    <property type="evidence" value="ECO:0007669"/>
    <property type="project" value="InterPro"/>
</dbReference>
<dbReference type="Pfam" id="PF01458">
    <property type="entry name" value="SUFBD_core"/>
    <property type="match status" value="1"/>
</dbReference>
<feature type="domain" description="SUF system FeS cluster assembly SufBD N-terminal" evidence="3">
    <location>
        <begin position="92"/>
        <end position="175"/>
    </location>
</feature>
<dbReference type="Proteomes" id="UP001063698">
    <property type="component" value="Chromosome"/>
</dbReference>
<organism evidence="4 5">
    <name type="scientific">Ignicoccus pacificus DSM 13166</name>
    <dbReference type="NCBI Taxonomy" id="940294"/>
    <lineage>
        <taxon>Archaea</taxon>
        <taxon>Thermoproteota</taxon>
        <taxon>Thermoprotei</taxon>
        <taxon>Desulfurococcales</taxon>
        <taxon>Desulfurococcaceae</taxon>
        <taxon>Ignicoccus</taxon>
    </lineage>
</organism>
<dbReference type="InterPro" id="IPR000825">
    <property type="entry name" value="SUF_FeS_clus_asmbl_SufBD_core"/>
</dbReference>
<gene>
    <name evidence="4" type="ORF">IPA_04655</name>
</gene>
<evidence type="ECO:0008006" key="6">
    <source>
        <dbReference type="Google" id="ProtNLM"/>
    </source>
</evidence>
<evidence type="ECO:0000256" key="1">
    <source>
        <dbReference type="ARBA" id="ARBA00043967"/>
    </source>
</evidence>
<dbReference type="InterPro" id="IPR045595">
    <property type="entry name" value="SufBD_N"/>
</dbReference>
<dbReference type="AlphaFoldDB" id="A0A977PK38"/>
<dbReference type="PANTHER" id="PTHR30508:SF1">
    <property type="entry name" value="UPF0051 PROTEIN ABCI8, CHLOROPLASTIC-RELATED"/>
    <property type="match status" value="1"/>
</dbReference>
<protein>
    <recommendedName>
        <fullName evidence="6">Fe-S cluster assembly protein SufB</fullName>
    </recommendedName>
</protein>
<dbReference type="KEGG" id="ipc:IPA_04655"/>
<evidence type="ECO:0000313" key="4">
    <source>
        <dbReference type="EMBL" id="UXD22426.1"/>
    </source>
</evidence>
<evidence type="ECO:0000259" key="2">
    <source>
        <dbReference type="Pfam" id="PF01458"/>
    </source>
</evidence>
<reference evidence="4" key="1">
    <citation type="submission" date="2013-11" db="EMBL/GenBank/DDBJ databases">
        <title>Comparative genomics of Ignicoccus.</title>
        <authorList>
            <person name="Podar M."/>
        </authorList>
    </citation>
    <scope>NUCLEOTIDE SEQUENCE</scope>
    <source>
        <strain evidence="4">DSM 13166</strain>
    </source>
</reference>
<evidence type="ECO:0000259" key="3">
    <source>
        <dbReference type="Pfam" id="PF19295"/>
    </source>
</evidence>
<comment type="similarity">
    <text evidence="1">Belongs to the iron-sulfur cluster assembly SufBD family.</text>
</comment>
<name>A0A977PK38_9CREN</name>
<dbReference type="PANTHER" id="PTHR30508">
    <property type="entry name" value="FES CLUSTER ASSEMBLY PROTEIN SUF"/>
    <property type="match status" value="1"/>
</dbReference>
<dbReference type="SUPFAM" id="SSF101960">
    <property type="entry name" value="Stabilizer of iron transporter SufD"/>
    <property type="match status" value="1"/>
</dbReference>
<proteinExistence type="inferred from homology"/>
<dbReference type="InterPro" id="IPR037284">
    <property type="entry name" value="SUF_FeS_clus_asmbl_SufBD_sf"/>
</dbReference>
<dbReference type="InterPro" id="IPR055346">
    <property type="entry name" value="Fe-S_cluster_assembly_SufBD"/>
</dbReference>
<feature type="domain" description="SUF system FeS cluster assembly SufBD core" evidence="2">
    <location>
        <begin position="178"/>
        <end position="412"/>
    </location>
</feature>
<dbReference type="InterPro" id="IPR010231">
    <property type="entry name" value="SUF_FeS_clus_asmbl_SufB"/>
</dbReference>
<sequence length="439" mass="48979">MKSPSQIIKYYAEEIARKLKEPEWALRKRIRAAEIYEKAPTPPWMPEDFDLEAFASKAAEEEPLKPGEGEIPEWYKTILERIGVPEIEQSMLAGVTVMVNENVVYEAQKKELKRKGVILESLDEAVRRHENIVKEYLHRAQVPEVHKLAALHIALRRGGTFVYVPKGVRVPFPVQAFFVITEEQLAQTEHTLIIADENSYLHFIEGCIVPIPAPYSMHLGGSEFYSLKGARLRISSLENWIGKVIHVPVKGAEVHEGARLEELSVVMGGIRVGMRPRIRLIGKGAKLSFNSVAFLRNEMKSWSGSTVVHEAPKTNSSIVNRTVMKDSSSDEFLGEIIVKKGAKGVIGHQACNTLLLNDGAINTTIPKLVSEVSDADLAHEGTVGKIGEDQVFYLRSMGFAEHEAIQMLTLGFIDPLIQDLPADYVRAIREIVKMTLNAA</sequence>
<dbReference type="NCBIfam" id="TIGR01980">
    <property type="entry name" value="sufB"/>
    <property type="match status" value="1"/>
</dbReference>
<dbReference type="Pfam" id="PF19295">
    <property type="entry name" value="SufBD_N"/>
    <property type="match status" value="1"/>
</dbReference>
<keyword evidence="5" id="KW-1185">Reference proteome</keyword>
<dbReference type="EMBL" id="CP006868">
    <property type="protein sequence ID" value="UXD22426.1"/>
    <property type="molecule type" value="Genomic_DNA"/>
</dbReference>
<accession>A0A977PK38</accession>
<evidence type="ECO:0000313" key="5">
    <source>
        <dbReference type="Proteomes" id="UP001063698"/>
    </source>
</evidence>